<comment type="caution">
    <text evidence="4">The sequence shown here is derived from an EMBL/GenBank/DDBJ whole genome shotgun (WGS) entry which is preliminary data.</text>
</comment>
<dbReference type="SMART" id="SM00248">
    <property type="entry name" value="ANK"/>
    <property type="match status" value="8"/>
</dbReference>
<proteinExistence type="predicted"/>
<evidence type="ECO:0000313" key="5">
    <source>
        <dbReference type="Proteomes" id="UP000193944"/>
    </source>
</evidence>
<feature type="repeat" description="ANK" evidence="3">
    <location>
        <begin position="393"/>
        <end position="425"/>
    </location>
</feature>
<evidence type="ECO:0000313" key="4">
    <source>
        <dbReference type="EMBL" id="ORX77330.1"/>
    </source>
</evidence>
<accession>A0A1Y1WUV8</accession>
<dbReference type="PROSITE" id="PS50297">
    <property type="entry name" value="ANK_REP_REGION"/>
    <property type="match status" value="1"/>
</dbReference>
<dbReference type="EMBL" id="MCFG01000253">
    <property type="protein sequence ID" value="ORX77330.1"/>
    <property type="molecule type" value="Genomic_DNA"/>
</dbReference>
<organism evidence="4 5">
    <name type="scientific">Anaeromyces robustus</name>
    <dbReference type="NCBI Taxonomy" id="1754192"/>
    <lineage>
        <taxon>Eukaryota</taxon>
        <taxon>Fungi</taxon>
        <taxon>Fungi incertae sedis</taxon>
        <taxon>Chytridiomycota</taxon>
        <taxon>Chytridiomycota incertae sedis</taxon>
        <taxon>Neocallimastigomycetes</taxon>
        <taxon>Neocallimastigales</taxon>
        <taxon>Neocallimastigaceae</taxon>
        <taxon>Anaeromyces</taxon>
    </lineage>
</organism>
<gene>
    <name evidence="4" type="ORF">BCR32DRAFT_270722</name>
</gene>
<dbReference type="PROSITE" id="PS50088">
    <property type="entry name" value="ANK_REPEAT"/>
    <property type="match status" value="1"/>
</dbReference>
<dbReference type="PANTHER" id="PTHR24198:SF165">
    <property type="entry name" value="ANKYRIN REPEAT-CONTAINING PROTEIN-RELATED"/>
    <property type="match status" value="1"/>
</dbReference>
<keyword evidence="1" id="KW-0677">Repeat</keyword>
<dbReference type="Pfam" id="PF12796">
    <property type="entry name" value="Ank_2"/>
    <property type="match status" value="3"/>
</dbReference>
<protein>
    <submittedName>
        <fullName evidence="4">Ankyrin</fullName>
    </submittedName>
</protein>
<name>A0A1Y1WUV8_9FUNG</name>
<evidence type="ECO:0000256" key="1">
    <source>
        <dbReference type="ARBA" id="ARBA00022737"/>
    </source>
</evidence>
<dbReference type="AlphaFoldDB" id="A0A1Y1WUV8"/>
<dbReference type="Gene3D" id="1.25.40.20">
    <property type="entry name" value="Ankyrin repeat-containing domain"/>
    <property type="match status" value="3"/>
</dbReference>
<evidence type="ECO:0000256" key="2">
    <source>
        <dbReference type="ARBA" id="ARBA00023043"/>
    </source>
</evidence>
<keyword evidence="5" id="KW-1185">Reference proteome</keyword>
<dbReference type="STRING" id="1754192.A0A1Y1WUV8"/>
<evidence type="ECO:0000256" key="3">
    <source>
        <dbReference type="PROSITE-ProRule" id="PRU00023"/>
    </source>
</evidence>
<dbReference type="PANTHER" id="PTHR24198">
    <property type="entry name" value="ANKYRIN REPEAT AND PROTEIN KINASE DOMAIN-CONTAINING PROTEIN"/>
    <property type="match status" value="1"/>
</dbReference>
<dbReference type="Proteomes" id="UP000193944">
    <property type="component" value="Unassembled WGS sequence"/>
</dbReference>
<keyword evidence="2 3" id="KW-0040">ANK repeat</keyword>
<reference evidence="4 5" key="2">
    <citation type="submission" date="2016-08" db="EMBL/GenBank/DDBJ databases">
        <title>Pervasive Adenine N6-methylation of Active Genes in Fungi.</title>
        <authorList>
            <consortium name="DOE Joint Genome Institute"/>
            <person name="Mondo S.J."/>
            <person name="Dannebaum R.O."/>
            <person name="Kuo R.C."/>
            <person name="Labutti K."/>
            <person name="Haridas S."/>
            <person name="Kuo A."/>
            <person name="Salamov A."/>
            <person name="Ahrendt S.R."/>
            <person name="Lipzen A."/>
            <person name="Sullivan W."/>
            <person name="Andreopoulos W.B."/>
            <person name="Clum A."/>
            <person name="Lindquist E."/>
            <person name="Daum C."/>
            <person name="Ramamoorthy G.K."/>
            <person name="Gryganskyi A."/>
            <person name="Culley D."/>
            <person name="Magnuson J.K."/>
            <person name="James T.Y."/>
            <person name="O'Malley M.A."/>
            <person name="Stajich J.E."/>
            <person name="Spatafora J.W."/>
            <person name="Visel A."/>
            <person name="Grigoriev I.V."/>
        </authorList>
    </citation>
    <scope>NUCLEOTIDE SEQUENCE [LARGE SCALE GENOMIC DNA]</scope>
    <source>
        <strain evidence="4 5">S4</strain>
    </source>
</reference>
<sequence length="527" mass="61773">MDYFTFETEFFSMLQNNNEKCLIFIDNNKDLINNFLGFNSKTETIESFINKINESLLYPNNNNLLPHTNYFELIEKVLNHPLLNKVKEKFINSKILIKACKFHNKDTALWLTSTMNINPYIQDENGETVLVYCVKYGKNLKAIPYLLKHKEINVNIPDNEGKTVAMYLTEKGDYYNLLNLRKNNCNYDYINDNHQSVLSILMKKMYGSEKERHTIPLKSFIRIFSILVSYQINFNIPIDKDKNTAIMVALSLKDFETVELSAKYLKNLDLSVKNIYGESIITLCIKYGYYSILKLFKNNPTFEYDYKDNLHQNTLLMYSVINNCIFMKEILEYNPKIINEINNKGENALILACKINQIEAVKQLLKSESKFESESESKSTTNHYININQQDNLGNTALHYATEIQNLKLIQLLLSRHPNININIKNNKGKTVKDLANESNNINIIKLINNPKLFIDNELKSNEGIDYYSKNFIHYSKEIQEYIKPKFNNEYPNFILTKKIEKIESTVYNRYTITQSPYVLRIKRIII</sequence>
<dbReference type="SUPFAM" id="SSF48403">
    <property type="entry name" value="Ankyrin repeat"/>
    <property type="match status" value="2"/>
</dbReference>
<dbReference type="OrthoDB" id="9995210at2759"/>
<reference evidence="4 5" key="1">
    <citation type="submission" date="2016-08" db="EMBL/GenBank/DDBJ databases">
        <title>A Parts List for Fungal Cellulosomes Revealed by Comparative Genomics.</title>
        <authorList>
            <consortium name="DOE Joint Genome Institute"/>
            <person name="Haitjema C.H."/>
            <person name="Gilmore S.P."/>
            <person name="Henske J.K."/>
            <person name="Solomon K.V."/>
            <person name="De Groot R."/>
            <person name="Kuo A."/>
            <person name="Mondo S.J."/>
            <person name="Salamov A.A."/>
            <person name="Labutti K."/>
            <person name="Zhao Z."/>
            <person name="Chiniquy J."/>
            <person name="Barry K."/>
            <person name="Brewer H.M."/>
            <person name="Purvine S.O."/>
            <person name="Wright A.T."/>
            <person name="Boxma B."/>
            <person name="Van Alen T."/>
            <person name="Hackstein J.H."/>
            <person name="Baker S.E."/>
            <person name="Grigoriev I.V."/>
            <person name="O'Malley M.A."/>
        </authorList>
    </citation>
    <scope>NUCLEOTIDE SEQUENCE [LARGE SCALE GENOMIC DNA]</scope>
    <source>
        <strain evidence="4 5">S4</strain>
    </source>
</reference>
<dbReference type="InterPro" id="IPR036770">
    <property type="entry name" value="Ankyrin_rpt-contain_sf"/>
</dbReference>
<dbReference type="InterPro" id="IPR002110">
    <property type="entry name" value="Ankyrin_rpt"/>
</dbReference>